<accession>A0ACB9JLH2</accession>
<evidence type="ECO:0000313" key="2">
    <source>
        <dbReference type="Proteomes" id="UP001056120"/>
    </source>
</evidence>
<gene>
    <name evidence="1" type="ORF">L1987_08900</name>
</gene>
<evidence type="ECO:0000313" key="1">
    <source>
        <dbReference type="EMBL" id="KAI3821334.1"/>
    </source>
</evidence>
<name>A0ACB9JLH2_9ASTR</name>
<dbReference type="Proteomes" id="UP001056120">
    <property type="component" value="Linkage Group LG03"/>
</dbReference>
<reference evidence="1 2" key="2">
    <citation type="journal article" date="2022" name="Mol. Ecol. Resour.">
        <title>The genomes of chicory, endive, great burdock and yacon provide insights into Asteraceae paleo-polyploidization history and plant inulin production.</title>
        <authorList>
            <person name="Fan W."/>
            <person name="Wang S."/>
            <person name="Wang H."/>
            <person name="Wang A."/>
            <person name="Jiang F."/>
            <person name="Liu H."/>
            <person name="Zhao H."/>
            <person name="Xu D."/>
            <person name="Zhang Y."/>
        </authorList>
    </citation>
    <scope>NUCLEOTIDE SEQUENCE [LARGE SCALE GENOMIC DNA]</scope>
    <source>
        <strain evidence="2">cv. Yunnan</strain>
        <tissue evidence="1">Leaves</tissue>
    </source>
</reference>
<proteinExistence type="predicted"/>
<dbReference type="EMBL" id="CM042020">
    <property type="protein sequence ID" value="KAI3821334.1"/>
    <property type="molecule type" value="Genomic_DNA"/>
</dbReference>
<organism evidence="1 2">
    <name type="scientific">Smallanthus sonchifolius</name>
    <dbReference type="NCBI Taxonomy" id="185202"/>
    <lineage>
        <taxon>Eukaryota</taxon>
        <taxon>Viridiplantae</taxon>
        <taxon>Streptophyta</taxon>
        <taxon>Embryophyta</taxon>
        <taxon>Tracheophyta</taxon>
        <taxon>Spermatophyta</taxon>
        <taxon>Magnoliopsida</taxon>
        <taxon>eudicotyledons</taxon>
        <taxon>Gunneridae</taxon>
        <taxon>Pentapetalae</taxon>
        <taxon>asterids</taxon>
        <taxon>campanulids</taxon>
        <taxon>Asterales</taxon>
        <taxon>Asteraceae</taxon>
        <taxon>Asteroideae</taxon>
        <taxon>Heliantheae alliance</taxon>
        <taxon>Millerieae</taxon>
        <taxon>Smallanthus</taxon>
    </lineage>
</organism>
<comment type="caution">
    <text evidence="1">The sequence shown here is derived from an EMBL/GenBank/DDBJ whole genome shotgun (WGS) entry which is preliminary data.</text>
</comment>
<reference evidence="2" key="1">
    <citation type="journal article" date="2022" name="Mol. Ecol. Resour.">
        <title>The genomes of chicory, endive, great burdock and yacon provide insights into Asteraceae palaeo-polyploidization history and plant inulin production.</title>
        <authorList>
            <person name="Fan W."/>
            <person name="Wang S."/>
            <person name="Wang H."/>
            <person name="Wang A."/>
            <person name="Jiang F."/>
            <person name="Liu H."/>
            <person name="Zhao H."/>
            <person name="Xu D."/>
            <person name="Zhang Y."/>
        </authorList>
    </citation>
    <scope>NUCLEOTIDE SEQUENCE [LARGE SCALE GENOMIC DNA]</scope>
    <source>
        <strain evidence="2">cv. Yunnan</strain>
    </source>
</reference>
<sequence>MERLASEDSVNDELEKLHLACKDWGFFQIINHGVSCSLVERGFGQAFVVSGEQKLDWADIFFLVTLPHHIRKPHLFPNLPLPFRDTLEAYSRELKNTAIKTLYYIANALKMDTKDLMVLFEEGMQ</sequence>
<keyword evidence="2" id="KW-1185">Reference proteome</keyword>
<protein>
    <submittedName>
        <fullName evidence="1">Uncharacterized protein</fullName>
    </submittedName>
</protein>